<dbReference type="SUPFAM" id="SSF54928">
    <property type="entry name" value="RNA-binding domain, RBD"/>
    <property type="match status" value="1"/>
</dbReference>
<dbReference type="GO" id="GO:0008270">
    <property type="term" value="F:zinc ion binding"/>
    <property type="evidence" value="ECO:0007669"/>
    <property type="project" value="UniProtKB-KW"/>
</dbReference>
<evidence type="ECO:0000256" key="5">
    <source>
        <dbReference type="ARBA" id="ARBA00022801"/>
    </source>
</evidence>
<dbReference type="GO" id="GO:0004527">
    <property type="term" value="F:exonuclease activity"/>
    <property type="evidence" value="ECO:0007669"/>
    <property type="project" value="UniProtKB-KW"/>
</dbReference>
<comment type="caution">
    <text evidence="11">The sequence shown here is derived from an EMBL/GenBank/DDBJ whole genome shotgun (WGS) entry which is preliminary data.</text>
</comment>
<dbReference type="InterPro" id="IPR012677">
    <property type="entry name" value="Nucleotide-bd_a/b_plait_sf"/>
</dbReference>
<keyword evidence="6 8" id="KW-0862">Zinc</keyword>
<evidence type="ECO:0000256" key="4">
    <source>
        <dbReference type="ARBA" id="ARBA00022771"/>
    </source>
</evidence>
<keyword evidence="3 8" id="KW-0479">Metal-binding</keyword>
<evidence type="ECO:0000256" key="1">
    <source>
        <dbReference type="ARBA" id="ARBA00022552"/>
    </source>
</evidence>
<feature type="domain" description="C3H1-type" evidence="10">
    <location>
        <begin position="67"/>
        <end position="95"/>
    </location>
</feature>
<dbReference type="OrthoDB" id="16516at2759"/>
<keyword evidence="4 8" id="KW-0863">Zinc-finger</keyword>
<dbReference type="PANTHER" id="PTHR12801:SF45">
    <property type="entry name" value="RNA EXONUCLEASE 4"/>
    <property type="match status" value="1"/>
</dbReference>
<dbReference type="InterPro" id="IPR000571">
    <property type="entry name" value="Znf_CCCH"/>
</dbReference>
<dbReference type="SUPFAM" id="SSF53098">
    <property type="entry name" value="Ribonuclease H-like"/>
    <property type="match status" value="1"/>
</dbReference>
<evidence type="ECO:0000313" key="12">
    <source>
        <dbReference type="Proteomes" id="UP000198406"/>
    </source>
</evidence>
<dbReference type="Proteomes" id="UP000198406">
    <property type="component" value="Unassembled WGS sequence"/>
</dbReference>
<gene>
    <name evidence="11" type="ORF">FisN_11Lh064</name>
</gene>
<feature type="compositionally biased region" description="Low complexity" evidence="9">
    <location>
        <begin position="106"/>
        <end position="123"/>
    </location>
</feature>
<dbReference type="InterPro" id="IPR035979">
    <property type="entry name" value="RBD_domain_sf"/>
</dbReference>
<organism evidence="11 12">
    <name type="scientific">Fistulifera solaris</name>
    <name type="common">Oleaginous diatom</name>
    <dbReference type="NCBI Taxonomy" id="1519565"/>
    <lineage>
        <taxon>Eukaryota</taxon>
        <taxon>Sar</taxon>
        <taxon>Stramenopiles</taxon>
        <taxon>Ochrophyta</taxon>
        <taxon>Bacillariophyta</taxon>
        <taxon>Bacillariophyceae</taxon>
        <taxon>Bacillariophycidae</taxon>
        <taxon>Naviculales</taxon>
        <taxon>Naviculaceae</taxon>
        <taxon>Fistulifera</taxon>
    </lineage>
</organism>
<keyword evidence="2" id="KW-0540">Nuclease</keyword>
<dbReference type="GO" id="GO:0006364">
    <property type="term" value="P:rRNA processing"/>
    <property type="evidence" value="ECO:0007669"/>
    <property type="project" value="UniProtKB-KW"/>
</dbReference>
<dbReference type="Gene3D" id="3.30.420.10">
    <property type="entry name" value="Ribonuclease H-like superfamily/Ribonuclease H"/>
    <property type="match status" value="1"/>
</dbReference>
<keyword evidence="5" id="KW-0378">Hydrolase</keyword>
<dbReference type="InterPro" id="IPR047021">
    <property type="entry name" value="REXO1/3/4-like"/>
</dbReference>
<sequence length="623" mass="68823">MRHMLYVEADDFHLSSALGTVQGEPTKNKNNNNYYSGSDSHFKDLLKTHTIPTMSNKKYKLFAAPADGRKAPCAFFVTAAGCRHGESCKFSHELNASDEIHKVTEHGSVVSSESELEVTTSKSKQSDDKDDPFAPPGNKGGEDSAAKQKNRRGKRSEDDLPFANPKKKAKVETTVNPSSTTPSNNKQKKVPKTPVESTTPPFLSLNLPIASFSVPTAKNPSSKKDEPKVSSNEEKVATGTQKKKNETDGFILPKSNPAAKKWINAIQTTQSSKAFAINYNFAKYKQKDEESGICSANGWVKAKPYGAWCEKLPQVIAIDCEMCETQDPVSGDKNFNALCRISIVDAVTKEVLLDSLCKPAWPVSNHRSWVNGITEEHLENVQFTVRHAQAFLMALCSEETVIVGHAVHNDLAAVRMEHYCVVDSALLFKATDSETATVSLKDSAKSILGKDMPDTHDSVNDALTALECLEYYLQKGSDMKTIDRSSNTPSSAKSFTFYASQLFVHRIPNTVNEEHLTNLFLAHADIKPLSVETIEFQGNMGKTHVVFRSPEHATLAFQYLEGGKPEPDPSGRLQKKVFLRNKSYIRVRKMAFEKTEKAEKSDDDIDVDNGNEKTKSTRRASSG</sequence>
<dbReference type="CDD" id="cd00590">
    <property type="entry name" value="RRM_SF"/>
    <property type="match status" value="1"/>
</dbReference>
<evidence type="ECO:0000256" key="9">
    <source>
        <dbReference type="SAM" id="MobiDB-lite"/>
    </source>
</evidence>
<dbReference type="SMART" id="SM00479">
    <property type="entry name" value="EXOIII"/>
    <property type="match status" value="1"/>
</dbReference>
<dbReference type="SUPFAM" id="SSF90229">
    <property type="entry name" value="CCCH zinc finger"/>
    <property type="match status" value="1"/>
</dbReference>
<dbReference type="InterPro" id="IPR036855">
    <property type="entry name" value="Znf_CCCH_sf"/>
</dbReference>
<dbReference type="Gene3D" id="2.30.30.1190">
    <property type="match status" value="1"/>
</dbReference>
<dbReference type="InterPro" id="IPR013520">
    <property type="entry name" value="Ribonucl_H"/>
</dbReference>
<dbReference type="InParanoid" id="A0A1Z5J806"/>
<dbReference type="AlphaFoldDB" id="A0A1Z5J806"/>
<keyword evidence="1" id="KW-0698">rRNA processing</keyword>
<feature type="region of interest" description="Disordered" evidence="9">
    <location>
        <begin position="105"/>
        <end position="253"/>
    </location>
</feature>
<feature type="zinc finger region" description="C3H1-type" evidence="8">
    <location>
        <begin position="67"/>
        <end position="95"/>
    </location>
</feature>
<dbReference type="GO" id="GO:0003676">
    <property type="term" value="F:nucleic acid binding"/>
    <property type="evidence" value="ECO:0007669"/>
    <property type="project" value="InterPro"/>
</dbReference>
<reference evidence="11 12" key="1">
    <citation type="journal article" date="2015" name="Plant Cell">
        <title>Oil accumulation by the oleaginous diatom Fistulifera solaris as revealed by the genome and transcriptome.</title>
        <authorList>
            <person name="Tanaka T."/>
            <person name="Maeda Y."/>
            <person name="Veluchamy A."/>
            <person name="Tanaka M."/>
            <person name="Abida H."/>
            <person name="Marechal E."/>
            <person name="Bowler C."/>
            <person name="Muto M."/>
            <person name="Sunaga Y."/>
            <person name="Tanaka M."/>
            <person name="Yoshino T."/>
            <person name="Taniguchi T."/>
            <person name="Fukuda Y."/>
            <person name="Nemoto M."/>
            <person name="Matsumoto M."/>
            <person name="Wong P.S."/>
            <person name="Aburatani S."/>
            <person name="Fujibuchi W."/>
        </authorList>
    </citation>
    <scope>NUCLEOTIDE SEQUENCE [LARGE SCALE GENOMIC DNA]</scope>
    <source>
        <strain evidence="11 12">JPCC DA0580</strain>
    </source>
</reference>
<accession>A0A1Z5J806</accession>
<feature type="compositionally biased region" description="Basic and acidic residues" evidence="9">
    <location>
        <begin position="222"/>
        <end position="236"/>
    </location>
</feature>
<dbReference type="PANTHER" id="PTHR12801">
    <property type="entry name" value="RNA EXONUCLEASE REXO1 / RECO3 FAMILY MEMBER-RELATED"/>
    <property type="match status" value="1"/>
</dbReference>
<dbReference type="PROSITE" id="PS50103">
    <property type="entry name" value="ZF_C3H1"/>
    <property type="match status" value="1"/>
</dbReference>
<dbReference type="Gene3D" id="3.30.70.330">
    <property type="match status" value="1"/>
</dbReference>
<protein>
    <submittedName>
        <fullName evidence="11">RNA exonuclease 1</fullName>
    </submittedName>
</protein>
<name>A0A1Z5J806_FISSO</name>
<evidence type="ECO:0000256" key="8">
    <source>
        <dbReference type="PROSITE-ProRule" id="PRU00723"/>
    </source>
</evidence>
<keyword evidence="11" id="KW-0269">Exonuclease</keyword>
<dbReference type="InterPro" id="IPR012337">
    <property type="entry name" value="RNaseH-like_sf"/>
</dbReference>
<feature type="compositionally biased region" description="Low complexity" evidence="9">
    <location>
        <begin position="173"/>
        <end position="185"/>
    </location>
</feature>
<comment type="function">
    <text evidence="7">Exoribonuclease involved in ribosome biosynthesis. Involved in the processing of ITS1, the internal transcribed spacer localized between the 18S and 5.8S rRNAs.</text>
</comment>
<evidence type="ECO:0000256" key="7">
    <source>
        <dbReference type="ARBA" id="ARBA00025599"/>
    </source>
</evidence>
<evidence type="ECO:0000256" key="6">
    <source>
        <dbReference type="ARBA" id="ARBA00022833"/>
    </source>
</evidence>
<keyword evidence="12" id="KW-1185">Reference proteome</keyword>
<feature type="region of interest" description="Disordered" evidence="9">
    <location>
        <begin position="594"/>
        <end position="623"/>
    </location>
</feature>
<proteinExistence type="predicted"/>
<dbReference type="InterPro" id="IPR036397">
    <property type="entry name" value="RNaseH_sf"/>
</dbReference>
<dbReference type="GO" id="GO:0005634">
    <property type="term" value="C:nucleus"/>
    <property type="evidence" value="ECO:0007669"/>
    <property type="project" value="TreeGrafter"/>
</dbReference>
<dbReference type="EMBL" id="BDSP01000013">
    <property type="protein sequence ID" value="GAX09948.1"/>
    <property type="molecule type" value="Genomic_DNA"/>
</dbReference>
<evidence type="ECO:0000259" key="10">
    <source>
        <dbReference type="PROSITE" id="PS50103"/>
    </source>
</evidence>
<evidence type="ECO:0000256" key="2">
    <source>
        <dbReference type="ARBA" id="ARBA00022722"/>
    </source>
</evidence>
<evidence type="ECO:0000313" key="11">
    <source>
        <dbReference type="EMBL" id="GAX09948.1"/>
    </source>
</evidence>
<evidence type="ECO:0000256" key="3">
    <source>
        <dbReference type="ARBA" id="ARBA00022723"/>
    </source>
</evidence>